<evidence type="ECO:0000256" key="11">
    <source>
        <dbReference type="ARBA" id="ARBA00048899"/>
    </source>
</evidence>
<feature type="transmembrane region" description="Helical" evidence="12">
    <location>
        <begin position="335"/>
        <end position="354"/>
    </location>
</feature>
<comment type="similarity">
    <text evidence="3 12">Belongs to the glycosyltransferase 22 family.</text>
</comment>
<protein>
    <recommendedName>
        <fullName evidence="12">Mannosyltransferase</fullName>
        <ecNumber evidence="12">2.4.1.-</ecNumber>
    </recommendedName>
</protein>
<organism evidence="14 15">
    <name type="scientific">Hyalella azteca</name>
    <name type="common">Amphipod</name>
    <dbReference type="NCBI Taxonomy" id="294128"/>
    <lineage>
        <taxon>Eukaryota</taxon>
        <taxon>Metazoa</taxon>
        <taxon>Ecdysozoa</taxon>
        <taxon>Arthropoda</taxon>
        <taxon>Crustacea</taxon>
        <taxon>Multicrustacea</taxon>
        <taxon>Malacostraca</taxon>
        <taxon>Eumalacostraca</taxon>
        <taxon>Peracarida</taxon>
        <taxon>Amphipoda</taxon>
        <taxon>Senticaudata</taxon>
        <taxon>Talitrida</taxon>
        <taxon>Talitroidea</taxon>
        <taxon>Hyalellidae</taxon>
        <taxon>Hyalella</taxon>
    </lineage>
</organism>
<comment type="catalytic activity">
    <reaction evidence="11">
        <text>an alpha-D-Man-(1-&gt;2)-alpha-D-Man-(1-&gt;2)-alpha-D-Man-(1-&gt;3)-[alpha-D-Man-(1-&gt;2)-alpha-D-Man-(1-&gt;3)-alpha-D-Man-(1-&gt;6)]-beta-D-Man-(1-&gt;4)-beta-D-GlcNAc-(1-&gt;4)-alpha-D-GlcNAc-diphospho-di-trans,poly-cis-dolichol + a di-trans,poly-cis-dolichyl beta-D-mannosyl phosphate = an alpha-D-Man-(1-&gt;2)-alpha-D-Man-(1-&gt;2)-alpha-D-Man-(1-&gt;3)-[alpha-D-Man-(1-&gt;2)-alpha-D-Man-(1-&gt;3)-[alpha-D-Man-(1-&gt;6)]-alpha-D-Man-(1-&gt;6)]-beta-D-Man-(1-&gt;4)-beta-D-GlcNAc-(1-&gt;4)-alpha-D-GlcNAc-diphospho-di-trans,poly-cis-dolichol + a di-trans,poly-cis-dolichyl phosphate + H(+)</text>
        <dbReference type="Rhea" id="RHEA:29535"/>
        <dbReference type="Rhea" id="RHEA-COMP:19498"/>
        <dbReference type="Rhea" id="RHEA-COMP:19501"/>
        <dbReference type="Rhea" id="RHEA-COMP:19518"/>
        <dbReference type="Rhea" id="RHEA-COMP:19519"/>
        <dbReference type="ChEBI" id="CHEBI:15378"/>
        <dbReference type="ChEBI" id="CHEBI:57683"/>
        <dbReference type="ChEBI" id="CHEBI:58211"/>
        <dbReference type="ChEBI" id="CHEBI:132517"/>
        <dbReference type="ChEBI" id="CHEBI:132519"/>
        <dbReference type="EC" id="2.4.1.260"/>
    </reaction>
    <physiologicalReaction direction="left-to-right" evidence="11">
        <dbReference type="Rhea" id="RHEA:29536"/>
    </physiologicalReaction>
</comment>
<dbReference type="PANTHER" id="PTHR22760">
    <property type="entry name" value="GLYCOSYLTRANSFERASE"/>
    <property type="match status" value="1"/>
</dbReference>
<dbReference type="PANTHER" id="PTHR22760:SF1">
    <property type="entry name" value="DOL-P-MAN:MAN(7)GLCNAC(2)-PP-DOL ALPHA-1,6-MANNOSYLTRANSFERASE"/>
    <property type="match status" value="1"/>
</dbReference>
<keyword evidence="14" id="KW-1185">Reference proteome</keyword>
<evidence type="ECO:0000256" key="12">
    <source>
        <dbReference type="RuleBase" id="RU363075"/>
    </source>
</evidence>
<feature type="transmembrane region" description="Helical" evidence="12">
    <location>
        <begin position="58"/>
        <end position="75"/>
    </location>
</feature>
<keyword evidence="6 12" id="KW-0812">Transmembrane</keyword>
<evidence type="ECO:0000256" key="7">
    <source>
        <dbReference type="ARBA" id="ARBA00022824"/>
    </source>
</evidence>
<evidence type="ECO:0000256" key="6">
    <source>
        <dbReference type="ARBA" id="ARBA00022692"/>
    </source>
</evidence>
<feature type="compositionally biased region" description="Basic and acidic residues" evidence="13">
    <location>
        <begin position="639"/>
        <end position="657"/>
    </location>
</feature>
<keyword evidence="5" id="KW-0808">Transferase</keyword>
<comment type="function">
    <text evidence="10">Mannosyltransferase that operates in the biosynthetic pathway of dolichol-linked oligosaccharides, the glycan precursors employed in protein asparagine (N)-glycosylation. The assembly of dolichol-linked oligosaccharides begins on the cytosolic side of the endoplasmic reticulum membrane and finishes in its lumen. The sequential addition of sugars to dolichol pyrophosphate produces dolichol-linked oligosaccharides containing fourteen sugars, including two GlcNAcs, nine mannoses and three glucoses. Once assembled, the oligosaccharide is transferred from the lipid to nascent proteins by oligosaccharyltransferases. In the lumen of the endoplasmic reticulum, adds the eighth mannose residue in an alpha-1,6 linkage onto Man(7)GlcNAc(2)-PP-dolichol to produce Man(8)GlcNAc(2)-PP-dolichol.</text>
</comment>
<evidence type="ECO:0000256" key="10">
    <source>
        <dbReference type="ARBA" id="ARBA00044721"/>
    </source>
</evidence>
<dbReference type="Pfam" id="PF03901">
    <property type="entry name" value="Glyco_transf_22"/>
    <property type="match status" value="1"/>
</dbReference>
<feature type="transmembrane region" description="Helical" evidence="12">
    <location>
        <begin position="281"/>
        <end position="297"/>
    </location>
</feature>
<accession>A0A8B7N315</accession>
<dbReference type="OrthoDB" id="19039at2759"/>
<evidence type="ECO:0000313" key="15">
    <source>
        <dbReference type="RefSeq" id="XP_018007813.1"/>
    </source>
</evidence>
<feature type="compositionally biased region" description="Polar residues" evidence="13">
    <location>
        <begin position="658"/>
        <end position="671"/>
    </location>
</feature>
<evidence type="ECO:0000256" key="4">
    <source>
        <dbReference type="ARBA" id="ARBA00022676"/>
    </source>
</evidence>
<name>A0A8B7N315_HYAAZ</name>
<evidence type="ECO:0000256" key="9">
    <source>
        <dbReference type="ARBA" id="ARBA00023136"/>
    </source>
</evidence>
<dbReference type="UniPathway" id="UPA00378"/>
<sequence length="687" mass="77468">MIAESLLTGVAFGYLILAPYTKVEESFNIQACHDMLYHGPFLSRYDHHEYPGVVPRSFLGPAMLSTLALPFVTTARVMGVNKIYSQYLVRLALSLLVVFAWSRFYQQVKKGFGMGVAVWFTAITITQFHFVYYLSRTLPNSFALIFALLSCSYWLEQNHKKFIVASGIGVAIFRIDLVLMLGPMLVHDLVTKRIGLKSCLFQSVTVGGTLLAVTVAFDSLLWGRWVWPEGEVFYYNTILNQSHHWGTQPLPWYFYSALPRALGASILFVPVGIVLDKRMRLLTAPALVMVALFSLLPHKELRFIIYVVPLFNVAAAYACQNLYMRCRKSTRWSALSAVVVGHLLLNCLLTALLASASAANYPGGVALWRLHELVPAEAHVSVHIDNLAAQSGATRFLQMHPNWHYNKTEDLRPGSRELRSFSHLLVEAKNKYAYNLKHYADTHRILEAVEAFSHLSFNYQQFPPVKIRMKPTLFILENQRIEDILSYHTFKEPEVFTTDFSESFETDDLNATLLTPPDQEEPVAFKTQDSKDKNEKMLNKKAQKKKIDLDEGNLEKGVPVEKSEVGLGEDNSNTSETISIMDEIQPSQKDGVLVLNDVSSAKVEDEISENILNLDADIGSEKQKSSFITANEGENTNKLTKETRLHRNMKPAKDKQNTKNVTPTAADVSSTSEREIKNVDLDEDKIT</sequence>
<evidence type="ECO:0000256" key="8">
    <source>
        <dbReference type="ARBA" id="ARBA00022989"/>
    </source>
</evidence>
<dbReference type="EC" id="2.4.1.-" evidence="12"/>
<dbReference type="KEGG" id="hazt:108665558"/>
<feature type="transmembrane region" description="Helical" evidence="12">
    <location>
        <begin position="111"/>
        <end position="131"/>
    </location>
</feature>
<feature type="transmembrane region" description="Helical" evidence="12">
    <location>
        <begin position="252"/>
        <end position="274"/>
    </location>
</feature>
<dbReference type="GeneID" id="108665558"/>
<feature type="transmembrane region" description="Helical" evidence="12">
    <location>
        <begin position="87"/>
        <end position="105"/>
    </location>
</feature>
<dbReference type="RefSeq" id="XP_018007813.1">
    <property type="nucleotide sequence ID" value="XM_018152324.2"/>
</dbReference>
<dbReference type="GO" id="GO:0005789">
    <property type="term" value="C:endoplasmic reticulum membrane"/>
    <property type="evidence" value="ECO:0007669"/>
    <property type="project" value="UniProtKB-SubCell"/>
</dbReference>
<keyword evidence="9 12" id="KW-0472">Membrane</keyword>
<feature type="compositionally biased region" description="Basic and acidic residues" evidence="13">
    <location>
        <begin position="672"/>
        <end position="687"/>
    </location>
</feature>
<evidence type="ECO:0000313" key="14">
    <source>
        <dbReference type="Proteomes" id="UP000694843"/>
    </source>
</evidence>
<comment type="subcellular location">
    <subcellularLocation>
        <location evidence="1 12">Endoplasmic reticulum membrane</location>
        <topology evidence="1 12">Multi-pass membrane protein</topology>
    </subcellularLocation>
</comment>
<feature type="compositionally biased region" description="Basic and acidic residues" evidence="13">
    <location>
        <begin position="528"/>
        <end position="538"/>
    </location>
</feature>
<feature type="transmembrane region" description="Helical" evidence="12">
    <location>
        <begin position="138"/>
        <end position="156"/>
    </location>
</feature>
<keyword evidence="7 12" id="KW-0256">Endoplasmic reticulum</keyword>
<gene>
    <name evidence="15" type="primary">LOC108665558</name>
</gene>
<dbReference type="AlphaFoldDB" id="A0A8B7N315"/>
<feature type="region of interest" description="Disordered" evidence="13">
    <location>
        <begin position="514"/>
        <end position="544"/>
    </location>
</feature>
<feature type="transmembrane region" description="Helical" evidence="12">
    <location>
        <begin position="162"/>
        <end position="186"/>
    </location>
</feature>
<keyword evidence="8 12" id="KW-1133">Transmembrane helix</keyword>
<dbReference type="InterPro" id="IPR005599">
    <property type="entry name" value="GPI_mannosylTrfase"/>
</dbReference>
<evidence type="ECO:0000256" key="13">
    <source>
        <dbReference type="SAM" id="MobiDB-lite"/>
    </source>
</evidence>
<keyword evidence="4 12" id="KW-0328">Glycosyltransferase</keyword>
<dbReference type="GO" id="GO:0052917">
    <property type="term" value="F:dol-P-Man:Man(7)GlcNAc(2)-PP-Dol alpha-1,6-mannosyltransferase activity"/>
    <property type="evidence" value="ECO:0007669"/>
    <property type="project" value="UniProtKB-EC"/>
</dbReference>
<dbReference type="Proteomes" id="UP000694843">
    <property type="component" value="Unplaced"/>
</dbReference>
<dbReference type="OMA" id="CIFIMRR"/>
<feature type="region of interest" description="Disordered" evidence="13">
    <location>
        <begin position="632"/>
        <end position="687"/>
    </location>
</feature>
<comment type="pathway">
    <text evidence="2">Protein modification; protein glycosylation.</text>
</comment>
<feature type="transmembrane region" description="Helical" evidence="12">
    <location>
        <begin position="198"/>
        <end position="217"/>
    </location>
</feature>
<reference evidence="15" key="1">
    <citation type="submission" date="2025-08" db="UniProtKB">
        <authorList>
            <consortium name="RefSeq"/>
        </authorList>
    </citation>
    <scope>IDENTIFICATION</scope>
    <source>
        <tissue evidence="15">Whole organism</tissue>
    </source>
</reference>
<evidence type="ECO:0000256" key="3">
    <source>
        <dbReference type="ARBA" id="ARBA00007063"/>
    </source>
</evidence>
<dbReference type="CTD" id="79087"/>
<proteinExistence type="inferred from homology"/>
<feature type="transmembrane region" description="Helical" evidence="12">
    <location>
        <begin position="303"/>
        <end position="323"/>
    </location>
</feature>
<evidence type="ECO:0000256" key="5">
    <source>
        <dbReference type="ARBA" id="ARBA00022679"/>
    </source>
</evidence>
<evidence type="ECO:0000256" key="1">
    <source>
        <dbReference type="ARBA" id="ARBA00004477"/>
    </source>
</evidence>
<dbReference type="GO" id="GO:0006487">
    <property type="term" value="P:protein N-linked glycosylation"/>
    <property type="evidence" value="ECO:0007669"/>
    <property type="project" value="TreeGrafter"/>
</dbReference>
<evidence type="ECO:0000256" key="2">
    <source>
        <dbReference type="ARBA" id="ARBA00004922"/>
    </source>
</evidence>